<feature type="transmembrane region" description="Helical" evidence="1">
    <location>
        <begin position="461"/>
        <end position="482"/>
    </location>
</feature>
<dbReference type="EMBL" id="MLAK01000827">
    <property type="protein sequence ID" value="OHT03420.1"/>
    <property type="molecule type" value="Genomic_DNA"/>
</dbReference>
<proteinExistence type="predicted"/>
<comment type="caution">
    <text evidence="2">The sequence shown here is derived from an EMBL/GenBank/DDBJ whole genome shotgun (WGS) entry which is preliminary data.</text>
</comment>
<accession>A0A1J4K0Z9</accession>
<reference evidence="2" key="1">
    <citation type="submission" date="2016-10" db="EMBL/GenBank/DDBJ databases">
        <authorList>
            <person name="Benchimol M."/>
            <person name="Almeida L.G."/>
            <person name="Vasconcelos A.T."/>
            <person name="Perreira-Neves A."/>
            <person name="Rosa I.A."/>
            <person name="Tasca T."/>
            <person name="Bogo M.R."/>
            <person name="de Souza W."/>
        </authorList>
    </citation>
    <scope>NUCLEOTIDE SEQUENCE [LARGE SCALE GENOMIC DNA]</scope>
    <source>
        <strain evidence="2">K</strain>
    </source>
</reference>
<feature type="transmembrane region" description="Helical" evidence="1">
    <location>
        <begin position="301"/>
        <end position="320"/>
    </location>
</feature>
<keyword evidence="3" id="KW-1185">Reference proteome</keyword>
<keyword evidence="1" id="KW-0472">Membrane</keyword>
<gene>
    <name evidence="2" type="ORF">TRFO_06645</name>
</gene>
<dbReference type="RefSeq" id="XP_068356556.1">
    <property type="nucleotide sequence ID" value="XM_068493217.1"/>
</dbReference>
<dbReference type="Proteomes" id="UP000179807">
    <property type="component" value="Unassembled WGS sequence"/>
</dbReference>
<evidence type="ECO:0000313" key="2">
    <source>
        <dbReference type="EMBL" id="OHT03420.1"/>
    </source>
</evidence>
<dbReference type="AlphaFoldDB" id="A0A1J4K0Z9"/>
<evidence type="ECO:0000313" key="3">
    <source>
        <dbReference type="Proteomes" id="UP000179807"/>
    </source>
</evidence>
<feature type="transmembrane region" description="Helical" evidence="1">
    <location>
        <begin position="276"/>
        <end position="295"/>
    </location>
</feature>
<dbReference type="OrthoDB" id="10672674at2759"/>
<feature type="transmembrane region" description="Helical" evidence="1">
    <location>
        <begin position="402"/>
        <end position="423"/>
    </location>
</feature>
<feature type="transmembrane region" description="Helical" evidence="1">
    <location>
        <begin position="250"/>
        <end position="269"/>
    </location>
</feature>
<keyword evidence="1" id="KW-0812">Transmembrane</keyword>
<dbReference type="VEuPathDB" id="TrichDB:TRFO_06645"/>
<organism evidence="2 3">
    <name type="scientific">Tritrichomonas foetus</name>
    <dbReference type="NCBI Taxonomy" id="1144522"/>
    <lineage>
        <taxon>Eukaryota</taxon>
        <taxon>Metamonada</taxon>
        <taxon>Parabasalia</taxon>
        <taxon>Tritrichomonadida</taxon>
        <taxon>Tritrichomonadidae</taxon>
        <taxon>Tritrichomonas</taxon>
    </lineage>
</organism>
<keyword evidence="1" id="KW-1133">Transmembrane helix</keyword>
<protein>
    <submittedName>
        <fullName evidence="2">Uncharacterized protein</fullName>
    </submittedName>
</protein>
<feature type="transmembrane region" description="Helical" evidence="1">
    <location>
        <begin position="429"/>
        <end position="449"/>
    </location>
</feature>
<feature type="transmembrane region" description="Helical" evidence="1">
    <location>
        <begin position="154"/>
        <end position="175"/>
    </location>
</feature>
<feature type="transmembrane region" description="Helical" evidence="1">
    <location>
        <begin position="332"/>
        <end position="353"/>
    </location>
</feature>
<evidence type="ECO:0000256" key="1">
    <source>
        <dbReference type="SAM" id="Phobius"/>
    </source>
</evidence>
<feature type="transmembrane region" description="Helical" evidence="1">
    <location>
        <begin position="376"/>
        <end position="395"/>
    </location>
</feature>
<sequence>MLEILDDDRMKCYMKNPEVKYNFKKKMINRNLRLAPEGKIVEVSEEELQQEQNATSQKNKRQQAKNDAMDFLLNNKTRQQQAPITDFKKDLEEIDKILDEALSDDDDEGDNEAIQNLMKNKSKLEEGHGSMDPKDLEHIQKYLSRNSRCPPLEILMLIPILYVASFALVLIPGFVPLNTFQNITKIEQPICAPVDHTVPGLPRFLIPSVISLFAFFIVKVKGDILVATFSALLLAFDPTFVGMMGQSPSASIMAFCVLLAYNITHNILLKDKVYGLSWFFNLLVGWFIIAFVPFFRPEGCGSLVGLYVSFLISCFSEIAKVFQSRVKMFVQLLKMIFVTYICGIPLFAFVLYLRNRNGYVAYNKRDFMFALFKNEIIERESWVIYVFIAIGLLFIKKAKYNYISMVPLIQFIVGTIASIFMPYESPGNTIPMKLFFIKLHLMLASSLILSKISNKIVQYGLPIGLILISGFFKLKSIAQYIIDHPEIGKELFKDLF</sequence>
<name>A0A1J4K0Z9_9EUKA</name>
<dbReference type="GeneID" id="94827921"/>